<proteinExistence type="predicted"/>
<reference evidence="1 2" key="1">
    <citation type="submission" date="2024-01" db="EMBL/GenBank/DDBJ databases">
        <title>The genomes of 5 underutilized Papilionoideae crops provide insights into root nodulation and disease resistanc.</title>
        <authorList>
            <person name="Jiang F."/>
        </authorList>
    </citation>
    <scope>NUCLEOTIDE SEQUENCE [LARGE SCALE GENOMIC DNA]</scope>
    <source>
        <strain evidence="1">DUOXIRENSHENG_FW03</strain>
        <tissue evidence="1">Leaves</tissue>
    </source>
</reference>
<name>A0AAN9SR56_PSOTE</name>
<protein>
    <submittedName>
        <fullName evidence="1">Uncharacterized protein</fullName>
    </submittedName>
</protein>
<gene>
    <name evidence="1" type="ORF">VNO78_05629</name>
</gene>
<keyword evidence="2" id="KW-1185">Reference proteome</keyword>
<dbReference type="Proteomes" id="UP001386955">
    <property type="component" value="Unassembled WGS sequence"/>
</dbReference>
<evidence type="ECO:0000313" key="1">
    <source>
        <dbReference type="EMBL" id="KAK7404674.1"/>
    </source>
</evidence>
<comment type="caution">
    <text evidence="1">The sequence shown here is derived from an EMBL/GenBank/DDBJ whole genome shotgun (WGS) entry which is preliminary data.</text>
</comment>
<sequence length="90" mass="10448">MLPPKAVKIASVYALVMSTYPAMQGMSKRKNHMLNGRTVTLQHVSWPTRSRLEARDAVLSYHHFPTQTADSSFEFSETMYDNLFRWNPDR</sequence>
<accession>A0AAN9SR56</accession>
<evidence type="ECO:0000313" key="2">
    <source>
        <dbReference type="Proteomes" id="UP001386955"/>
    </source>
</evidence>
<dbReference type="EMBL" id="JAYMYS010000002">
    <property type="protein sequence ID" value="KAK7404674.1"/>
    <property type="molecule type" value="Genomic_DNA"/>
</dbReference>
<dbReference type="AlphaFoldDB" id="A0AAN9SR56"/>
<organism evidence="1 2">
    <name type="scientific">Psophocarpus tetragonolobus</name>
    <name type="common">Winged bean</name>
    <name type="synonym">Dolichos tetragonolobus</name>
    <dbReference type="NCBI Taxonomy" id="3891"/>
    <lineage>
        <taxon>Eukaryota</taxon>
        <taxon>Viridiplantae</taxon>
        <taxon>Streptophyta</taxon>
        <taxon>Embryophyta</taxon>
        <taxon>Tracheophyta</taxon>
        <taxon>Spermatophyta</taxon>
        <taxon>Magnoliopsida</taxon>
        <taxon>eudicotyledons</taxon>
        <taxon>Gunneridae</taxon>
        <taxon>Pentapetalae</taxon>
        <taxon>rosids</taxon>
        <taxon>fabids</taxon>
        <taxon>Fabales</taxon>
        <taxon>Fabaceae</taxon>
        <taxon>Papilionoideae</taxon>
        <taxon>50 kb inversion clade</taxon>
        <taxon>NPAAA clade</taxon>
        <taxon>indigoferoid/millettioid clade</taxon>
        <taxon>Phaseoleae</taxon>
        <taxon>Psophocarpus</taxon>
    </lineage>
</organism>